<dbReference type="Gene3D" id="3.40.50.1000">
    <property type="entry name" value="HAD superfamily/HAD-like"/>
    <property type="match status" value="1"/>
</dbReference>
<gene>
    <name evidence="1" type="ORF">HCR76_03735</name>
</gene>
<dbReference type="InterPro" id="IPR036412">
    <property type="entry name" value="HAD-like_sf"/>
</dbReference>
<sequence>MAASQVFVFDIDGVIRSFRPARMAARLDAELGVTVGIIEETAFADPFGRDLVEGRMTRAEWVAELSERIAQNTRDADAARSIVSEWAADIGQLIPETLELIDELRQQHPVFAFTNGTDCTLRELTEHGIVDRFHRVLNSFELGIAKPELDSYSRAHAQIEQTLGRDVPAASVHFTDDRADNIQAAAQFGWQAVQFTDAATLRASLASAVTS</sequence>
<dbReference type="Pfam" id="PF00702">
    <property type="entry name" value="Hydrolase"/>
    <property type="match status" value="1"/>
</dbReference>
<proteinExistence type="predicted"/>
<name>A0ABX6YK54_9MICO</name>
<organism evidence="1 2">
    <name type="scientific">Paramicrobacterium chengjingii</name>
    <dbReference type="NCBI Taxonomy" id="2769067"/>
    <lineage>
        <taxon>Bacteria</taxon>
        <taxon>Bacillati</taxon>
        <taxon>Actinomycetota</taxon>
        <taxon>Actinomycetes</taxon>
        <taxon>Micrococcales</taxon>
        <taxon>Microbacteriaceae</taxon>
        <taxon>Paramicrobacterium</taxon>
    </lineage>
</organism>
<accession>A0ABX6YK54</accession>
<dbReference type="InterPro" id="IPR023214">
    <property type="entry name" value="HAD_sf"/>
</dbReference>
<dbReference type="PANTHER" id="PTHR43611">
    <property type="entry name" value="ALPHA-D-GLUCOSE 1-PHOSPHATE PHOSPHATASE"/>
    <property type="match status" value="1"/>
</dbReference>
<evidence type="ECO:0000313" key="1">
    <source>
        <dbReference type="EMBL" id="QPZ39191.1"/>
    </source>
</evidence>
<protein>
    <submittedName>
        <fullName evidence="1">HAD hydrolase-like protein</fullName>
    </submittedName>
</protein>
<reference evidence="1 2" key="1">
    <citation type="submission" date="2020-12" db="EMBL/GenBank/DDBJ databases">
        <title>Microbacterium sp. HY060.</title>
        <authorList>
            <person name="Zhou J."/>
        </authorList>
    </citation>
    <scope>NUCLEOTIDE SEQUENCE [LARGE SCALE GENOMIC DNA]</scope>
    <source>
        <strain evidence="1 2">HY60</strain>
    </source>
</reference>
<dbReference type="SUPFAM" id="SSF56784">
    <property type="entry name" value="HAD-like"/>
    <property type="match status" value="1"/>
</dbReference>
<dbReference type="SFLD" id="SFLDG01129">
    <property type="entry name" value="C1.5:_HAD__Beta-PGM__Phosphata"/>
    <property type="match status" value="1"/>
</dbReference>
<keyword evidence="2" id="KW-1185">Reference proteome</keyword>
<dbReference type="EMBL" id="CP061169">
    <property type="protein sequence ID" value="QPZ39191.1"/>
    <property type="molecule type" value="Genomic_DNA"/>
</dbReference>
<dbReference type="Proteomes" id="UP000662814">
    <property type="component" value="Chromosome"/>
</dbReference>
<dbReference type="PANTHER" id="PTHR43611:SF3">
    <property type="entry name" value="FLAVIN MONONUCLEOTIDE HYDROLASE 1, CHLOROPLATIC"/>
    <property type="match status" value="1"/>
</dbReference>
<dbReference type="RefSeq" id="WP_166988351.1">
    <property type="nucleotide sequence ID" value="NZ_CP061169.1"/>
</dbReference>
<dbReference type="SFLD" id="SFLDS00003">
    <property type="entry name" value="Haloacid_Dehalogenase"/>
    <property type="match status" value="1"/>
</dbReference>
<evidence type="ECO:0000313" key="2">
    <source>
        <dbReference type="Proteomes" id="UP000662814"/>
    </source>
</evidence>